<accession>A0AAD5K8X6</accession>
<comment type="caution">
    <text evidence="1">The sequence shown here is derived from an EMBL/GenBank/DDBJ whole genome shotgun (WGS) entry which is preliminary data.</text>
</comment>
<feature type="non-terminal residue" evidence="1">
    <location>
        <position position="208"/>
    </location>
</feature>
<keyword evidence="2" id="KW-1185">Reference proteome</keyword>
<name>A0AAD5K8X6_9FUNG</name>
<evidence type="ECO:0000313" key="2">
    <source>
        <dbReference type="Proteomes" id="UP001209540"/>
    </source>
</evidence>
<dbReference type="Proteomes" id="UP001209540">
    <property type="component" value="Unassembled WGS sequence"/>
</dbReference>
<proteinExistence type="predicted"/>
<dbReference type="EMBL" id="JAIXMP010000004">
    <property type="protein sequence ID" value="KAI9274700.1"/>
    <property type="molecule type" value="Genomic_DNA"/>
</dbReference>
<reference evidence="1" key="1">
    <citation type="journal article" date="2022" name="IScience">
        <title>Evolution of zygomycete secretomes and the origins of terrestrial fungal ecologies.</title>
        <authorList>
            <person name="Chang Y."/>
            <person name="Wang Y."/>
            <person name="Mondo S."/>
            <person name="Ahrendt S."/>
            <person name="Andreopoulos W."/>
            <person name="Barry K."/>
            <person name="Beard J."/>
            <person name="Benny G.L."/>
            <person name="Blankenship S."/>
            <person name="Bonito G."/>
            <person name="Cuomo C."/>
            <person name="Desiro A."/>
            <person name="Gervers K.A."/>
            <person name="Hundley H."/>
            <person name="Kuo A."/>
            <person name="LaButti K."/>
            <person name="Lang B.F."/>
            <person name="Lipzen A."/>
            <person name="O'Donnell K."/>
            <person name="Pangilinan J."/>
            <person name="Reynolds N."/>
            <person name="Sandor L."/>
            <person name="Smith M.E."/>
            <person name="Tsang A."/>
            <person name="Grigoriev I.V."/>
            <person name="Stajich J.E."/>
            <person name="Spatafora J.W."/>
        </authorList>
    </citation>
    <scope>NUCLEOTIDE SEQUENCE</scope>
    <source>
        <strain evidence="1">RSA 2281</strain>
    </source>
</reference>
<gene>
    <name evidence="1" type="ORF">BDA99DRAFT_498272</name>
</gene>
<organism evidence="1 2">
    <name type="scientific">Phascolomyces articulosus</name>
    <dbReference type="NCBI Taxonomy" id="60185"/>
    <lineage>
        <taxon>Eukaryota</taxon>
        <taxon>Fungi</taxon>
        <taxon>Fungi incertae sedis</taxon>
        <taxon>Mucoromycota</taxon>
        <taxon>Mucoromycotina</taxon>
        <taxon>Mucoromycetes</taxon>
        <taxon>Mucorales</taxon>
        <taxon>Lichtheimiaceae</taxon>
        <taxon>Phascolomyces</taxon>
    </lineage>
</organism>
<protein>
    <submittedName>
        <fullName evidence="1">Uncharacterized protein</fullName>
    </submittedName>
</protein>
<reference evidence="1" key="2">
    <citation type="submission" date="2023-02" db="EMBL/GenBank/DDBJ databases">
        <authorList>
            <consortium name="DOE Joint Genome Institute"/>
            <person name="Mondo S.J."/>
            <person name="Chang Y."/>
            <person name="Wang Y."/>
            <person name="Ahrendt S."/>
            <person name="Andreopoulos W."/>
            <person name="Barry K."/>
            <person name="Beard J."/>
            <person name="Benny G.L."/>
            <person name="Blankenship S."/>
            <person name="Bonito G."/>
            <person name="Cuomo C."/>
            <person name="Desiro A."/>
            <person name="Gervers K.A."/>
            <person name="Hundley H."/>
            <person name="Kuo A."/>
            <person name="LaButti K."/>
            <person name="Lang B.F."/>
            <person name="Lipzen A."/>
            <person name="O'Donnell K."/>
            <person name="Pangilinan J."/>
            <person name="Reynolds N."/>
            <person name="Sandor L."/>
            <person name="Smith M.W."/>
            <person name="Tsang A."/>
            <person name="Grigoriev I.V."/>
            <person name="Stajich J.E."/>
            <person name="Spatafora J.W."/>
        </authorList>
    </citation>
    <scope>NUCLEOTIDE SEQUENCE</scope>
    <source>
        <strain evidence="1">RSA 2281</strain>
    </source>
</reference>
<evidence type="ECO:0000313" key="1">
    <source>
        <dbReference type="EMBL" id="KAI9274700.1"/>
    </source>
</evidence>
<sequence>TTNTQTAKLCSDCNCTGPIELLCGKRDFYKTCITCRNRCSDVDKAIPNELLITLNEAIELIPLRYDDDEDTVIGRDSALINYSVDYFTKYTRSKYGNSFICASSQDYDSQRQVLDDHRKRIGTCMDVSLCGGFINGLIERCFEYVHLSIEHFIGHHAASDSVNNNGDEDIRVYIQQNCTRMTAQDSYRDLLGMLPNVLGSLMQSQVYY</sequence>
<dbReference type="AlphaFoldDB" id="A0AAD5K8X6"/>